<organism evidence="2 3">
    <name type="scientific">Phaseolus coccineus</name>
    <name type="common">Scarlet runner bean</name>
    <name type="synonym">Phaseolus multiflorus</name>
    <dbReference type="NCBI Taxonomy" id="3886"/>
    <lineage>
        <taxon>Eukaryota</taxon>
        <taxon>Viridiplantae</taxon>
        <taxon>Streptophyta</taxon>
        <taxon>Embryophyta</taxon>
        <taxon>Tracheophyta</taxon>
        <taxon>Spermatophyta</taxon>
        <taxon>Magnoliopsida</taxon>
        <taxon>eudicotyledons</taxon>
        <taxon>Gunneridae</taxon>
        <taxon>Pentapetalae</taxon>
        <taxon>rosids</taxon>
        <taxon>fabids</taxon>
        <taxon>Fabales</taxon>
        <taxon>Fabaceae</taxon>
        <taxon>Papilionoideae</taxon>
        <taxon>50 kb inversion clade</taxon>
        <taxon>NPAAA clade</taxon>
        <taxon>indigoferoid/millettioid clade</taxon>
        <taxon>Phaseoleae</taxon>
        <taxon>Phaseolus</taxon>
    </lineage>
</organism>
<accession>A0AAN9LAY6</accession>
<comment type="caution">
    <text evidence="2">The sequence shown here is derived from an EMBL/GenBank/DDBJ whole genome shotgun (WGS) entry which is preliminary data.</text>
</comment>
<dbReference type="AlphaFoldDB" id="A0AAN9LAY6"/>
<dbReference type="PANTHER" id="PTHR35489:SF2">
    <property type="entry name" value="TITAN9"/>
    <property type="match status" value="1"/>
</dbReference>
<proteinExistence type="predicted"/>
<reference evidence="2 3" key="1">
    <citation type="submission" date="2024-01" db="EMBL/GenBank/DDBJ databases">
        <title>The genomes of 5 underutilized Papilionoideae crops provide insights into root nodulation and disease resistanc.</title>
        <authorList>
            <person name="Jiang F."/>
        </authorList>
    </citation>
    <scope>NUCLEOTIDE SEQUENCE [LARGE SCALE GENOMIC DNA]</scope>
    <source>
        <strain evidence="2">JINMINGXINNONG_FW02</strain>
        <tissue evidence="2">Leaves</tissue>
    </source>
</reference>
<gene>
    <name evidence="2" type="ORF">VNO80_28737</name>
</gene>
<dbReference type="Pfam" id="PF25091">
    <property type="entry name" value="DUF7806"/>
    <property type="match status" value="1"/>
</dbReference>
<dbReference type="PANTHER" id="PTHR35489">
    <property type="entry name" value="TITAN9"/>
    <property type="match status" value="1"/>
</dbReference>
<dbReference type="InterPro" id="IPR056708">
    <property type="entry name" value="DUF7806"/>
</dbReference>
<dbReference type="Proteomes" id="UP001374584">
    <property type="component" value="Unassembled WGS sequence"/>
</dbReference>
<protein>
    <recommendedName>
        <fullName evidence="1">DUF7806 domain-containing protein</fullName>
    </recommendedName>
</protein>
<name>A0AAN9LAY6_PHACN</name>
<dbReference type="GO" id="GO:0003006">
    <property type="term" value="P:developmental process involved in reproduction"/>
    <property type="evidence" value="ECO:0007669"/>
    <property type="project" value="TreeGrafter"/>
</dbReference>
<keyword evidence="3" id="KW-1185">Reference proteome</keyword>
<evidence type="ECO:0000313" key="3">
    <source>
        <dbReference type="Proteomes" id="UP001374584"/>
    </source>
</evidence>
<sequence>MTRKRTRQNALEEAELMYHVLSLATFERVATEWMKEDIVFSPNICPYSTKGYLVNIKLCFTSGLACFSRNPFHMLSAKIICKSLCCEELPFVRRLHATLKMWDY</sequence>
<feature type="domain" description="DUF7806" evidence="1">
    <location>
        <begin position="7"/>
        <end position="47"/>
    </location>
</feature>
<evidence type="ECO:0000313" key="2">
    <source>
        <dbReference type="EMBL" id="KAK7331991.1"/>
    </source>
</evidence>
<dbReference type="EMBL" id="JAYMYR010000011">
    <property type="protein sequence ID" value="KAK7331991.1"/>
    <property type="molecule type" value="Genomic_DNA"/>
</dbReference>
<evidence type="ECO:0000259" key="1">
    <source>
        <dbReference type="Pfam" id="PF25091"/>
    </source>
</evidence>